<evidence type="ECO:0000259" key="6">
    <source>
        <dbReference type="SMART" id="SM00849"/>
    </source>
</evidence>
<dbReference type="RefSeq" id="WP_072788592.1">
    <property type="nucleotide sequence ID" value="NZ_FRCX01000014.1"/>
</dbReference>
<keyword evidence="8" id="KW-1185">Reference proteome</keyword>
<feature type="domain" description="Metallo-beta-lactamase" evidence="6">
    <location>
        <begin position="80"/>
        <end position="289"/>
    </location>
</feature>
<name>A0A1M7R895_9BURK</name>
<evidence type="ECO:0000256" key="5">
    <source>
        <dbReference type="SAM" id="SignalP"/>
    </source>
</evidence>
<dbReference type="InterPro" id="IPR001279">
    <property type="entry name" value="Metallo-B-lactamas"/>
</dbReference>
<keyword evidence="4" id="KW-0862">Zinc</keyword>
<keyword evidence="3" id="KW-0378">Hydrolase</keyword>
<organism evidence="7 8">
    <name type="scientific">Duganella sacchari</name>
    <dbReference type="NCBI Taxonomy" id="551987"/>
    <lineage>
        <taxon>Bacteria</taxon>
        <taxon>Pseudomonadati</taxon>
        <taxon>Pseudomonadota</taxon>
        <taxon>Betaproteobacteria</taxon>
        <taxon>Burkholderiales</taxon>
        <taxon>Oxalobacteraceae</taxon>
        <taxon>Telluria group</taxon>
        <taxon>Duganella</taxon>
    </lineage>
</organism>
<dbReference type="InterPro" id="IPR036866">
    <property type="entry name" value="RibonucZ/Hydroxyglut_hydro"/>
</dbReference>
<evidence type="ECO:0000313" key="7">
    <source>
        <dbReference type="EMBL" id="SHN42319.1"/>
    </source>
</evidence>
<reference evidence="8" key="1">
    <citation type="submission" date="2016-11" db="EMBL/GenBank/DDBJ databases">
        <authorList>
            <person name="Varghese N."/>
            <person name="Submissions S."/>
        </authorList>
    </citation>
    <scope>NUCLEOTIDE SEQUENCE [LARGE SCALE GENOMIC DNA]</scope>
    <source>
        <strain evidence="8">Sac-22</strain>
    </source>
</reference>
<dbReference type="EMBL" id="FRCX01000014">
    <property type="protein sequence ID" value="SHN42319.1"/>
    <property type="molecule type" value="Genomic_DNA"/>
</dbReference>
<dbReference type="PANTHER" id="PTHR42978:SF6">
    <property type="entry name" value="QUORUM-QUENCHING LACTONASE YTNP-RELATED"/>
    <property type="match status" value="1"/>
</dbReference>
<keyword evidence="2" id="KW-0479">Metal-binding</keyword>
<dbReference type="Gene3D" id="3.60.15.10">
    <property type="entry name" value="Ribonuclease Z/Hydroxyacylglutathione hydrolase-like"/>
    <property type="match status" value="1"/>
</dbReference>
<dbReference type="SMART" id="SM00849">
    <property type="entry name" value="Lactamase_B"/>
    <property type="match status" value="1"/>
</dbReference>
<protein>
    <submittedName>
        <fullName evidence="7">Glyoxylase, beta-lactamase superfamily II</fullName>
    </submittedName>
</protein>
<dbReference type="GO" id="GO:0016787">
    <property type="term" value="F:hydrolase activity"/>
    <property type="evidence" value="ECO:0007669"/>
    <property type="project" value="UniProtKB-KW"/>
</dbReference>
<dbReference type="Pfam" id="PF00753">
    <property type="entry name" value="Lactamase_B"/>
    <property type="match status" value="1"/>
</dbReference>
<sequence length="316" mass="34097">MKRLVSLLASAMIFSAHAAAPMSTTTDSGVYRMQLGDFQVSALSDGTVTLPIDKLLTDVAPAVLHNALQHDNLKPMMEISINAYLVNTGGKLVLIDTGAGDSFKPPVVARAGRLQERLRNAGYTPEQVDAVLLTHIHGDHSGGLSLNGKALFPNAQVYVDQRDAAFWLDQRNRATAATGQQHGFDEAQAMLGPYVKAGRFKTFDGATEIVPGVRARPAYGHTPGHSLYEVESHGQKLLLIGDLLHAASVQLPHPDVTIKFDVDSSQARVQRRSALADAAREGYWIGAAHISYPGLGHIQANGKDSYRWVPANYSGW</sequence>
<dbReference type="PANTHER" id="PTHR42978">
    <property type="entry name" value="QUORUM-QUENCHING LACTONASE YTNP-RELATED-RELATED"/>
    <property type="match status" value="1"/>
</dbReference>
<evidence type="ECO:0000256" key="2">
    <source>
        <dbReference type="ARBA" id="ARBA00022723"/>
    </source>
</evidence>
<dbReference type="InterPro" id="IPR051013">
    <property type="entry name" value="MBL_superfamily_lactonases"/>
</dbReference>
<feature type="signal peptide" evidence="5">
    <location>
        <begin position="1"/>
        <end position="18"/>
    </location>
</feature>
<feature type="chain" id="PRO_5012771313" evidence="5">
    <location>
        <begin position="19"/>
        <end position="316"/>
    </location>
</feature>
<dbReference type="GO" id="GO:0046872">
    <property type="term" value="F:metal ion binding"/>
    <property type="evidence" value="ECO:0007669"/>
    <property type="project" value="UniProtKB-KW"/>
</dbReference>
<dbReference type="SUPFAM" id="SSF56281">
    <property type="entry name" value="Metallo-hydrolase/oxidoreductase"/>
    <property type="match status" value="1"/>
</dbReference>
<evidence type="ECO:0000256" key="4">
    <source>
        <dbReference type="ARBA" id="ARBA00022833"/>
    </source>
</evidence>
<accession>A0A1M7R895</accession>
<dbReference type="AlphaFoldDB" id="A0A1M7R895"/>
<evidence type="ECO:0000313" key="8">
    <source>
        <dbReference type="Proteomes" id="UP000184339"/>
    </source>
</evidence>
<keyword evidence="5" id="KW-0732">Signal</keyword>
<gene>
    <name evidence="7" type="ORF">SAMN05192549_11418</name>
</gene>
<dbReference type="OrthoDB" id="5443440at2"/>
<comment type="similarity">
    <text evidence="1">Belongs to the metallo-beta-lactamase superfamily.</text>
</comment>
<evidence type="ECO:0000256" key="3">
    <source>
        <dbReference type="ARBA" id="ARBA00022801"/>
    </source>
</evidence>
<proteinExistence type="inferred from homology"/>
<dbReference type="Proteomes" id="UP000184339">
    <property type="component" value="Unassembled WGS sequence"/>
</dbReference>
<evidence type="ECO:0000256" key="1">
    <source>
        <dbReference type="ARBA" id="ARBA00007749"/>
    </source>
</evidence>
<dbReference type="CDD" id="cd07720">
    <property type="entry name" value="OPHC2-like_MBL-fold"/>
    <property type="match status" value="1"/>
</dbReference>
<dbReference type="STRING" id="551987.SAMN05192549_11418"/>